<evidence type="ECO:0000313" key="3">
    <source>
        <dbReference type="EMBL" id="PJJ54759.1"/>
    </source>
</evidence>
<name>A0A2M9B9Z0_9BACT</name>
<keyword evidence="4" id="KW-1185">Reference proteome</keyword>
<feature type="coiled-coil region" evidence="1">
    <location>
        <begin position="152"/>
        <end position="186"/>
    </location>
</feature>
<keyword evidence="1" id="KW-0175">Coiled coil</keyword>
<dbReference type="RefSeq" id="WP_100337363.1">
    <property type="nucleotide sequence ID" value="NZ_PGFA01000002.1"/>
</dbReference>
<evidence type="ECO:0000256" key="1">
    <source>
        <dbReference type="SAM" id="Coils"/>
    </source>
</evidence>
<evidence type="ECO:0000256" key="2">
    <source>
        <dbReference type="SAM" id="SignalP"/>
    </source>
</evidence>
<feature type="signal peptide" evidence="2">
    <location>
        <begin position="1"/>
        <end position="23"/>
    </location>
</feature>
<reference evidence="3 4" key="1">
    <citation type="submission" date="2017-11" db="EMBL/GenBank/DDBJ databases">
        <title>Genomic Encyclopedia of Archaeal and Bacterial Type Strains, Phase II (KMG-II): From Individual Species to Whole Genera.</title>
        <authorList>
            <person name="Goeker M."/>
        </authorList>
    </citation>
    <scope>NUCLEOTIDE SEQUENCE [LARGE SCALE GENOMIC DNA]</scope>
    <source>
        <strain evidence="3 4">DSM 11115</strain>
    </source>
</reference>
<dbReference type="InterPro" id="IPR027417">
    <property type="entry name" value="P-loop_NTPase"/>
</dbReference>
<proteinExistence type="predicted"/>
<feature type="chain" id="PRO_5014721659" evidence="2">
    <location>
        <begin position="24"/>
        <end position="242"/>
    </location>
</feature>
<keyword evidence="2" id="KW-0732">Signal</keyword>
<dbReference type="AlphaFoldDB" id="A0A2M9B9Z0"/>
<dbReference type="Proteomes" id="UP000228535">
    <property type="component" value="Unassembled WGS sequence"/>
</dbReference>
<dbReference type="Gene3D" id="3.40.50.300">
    <property type="entry name" value="P-loop containing nucleotide triphosphate hydrolases"/>
    <property type="match status" value="1"/>
</dbReference>
<gene>
    <name evidence="3" type="ORF">CLV45_3105</name>
</gene>
<sequence>MKFFFATLLLAGLVGLAAPRASAQLYDARTSSVNFEKKERAAVKVQVEGTAAWTRDFWQSWIKDTYNIRLKGDGVFGVGKKDVLVAKQTPASSVSGKLIDFYSMITSPSDTTSELSIFAAFGPDTFLDPDKTTTEFAALRSMAQSFATAARQKAYKEKIAEAEKQLKEAEKEKERLQKEITTLEANTTSNLARIEALKQTNASNTLKAREDSVKLVTNGQQMELRKIQLQKRRDRLSALERK</sequence>
<accession>A0A2M9B9Z0</accession>
<dbReference type="OrthoDB" id="1467402at2"/>
<organism evidence="3 4">
    <name type="scientific">Hymenobacter chitinivorans DSM 11115</name>
    <dbReference type="NCBI Taxonomy" id="1121954"/>
    <lineage>
        <taxon>Bacteria</taxon>
        <taxon>Pseudomonadati</taxon>
        <taxon>Bacteroidota</taxon>
        <taxon>Cytophagia</taxon>
        <taxon>Cytophagales</taxon>
        <taxon>Hymenobacteraceae</taxon>
        <taxon>Hymenobacter</taxon>
    </lineage>
</organism>
<evidence type="ECO:0000313" key="4">
    <source>
        <dbReference type="Proteomes" id="UP000228535"/>
    </source>
</evidence>
<dbReference type="EMBL" id="PGFA01000002">
    <property type="protein sequence ID" value="PJJ54759.1"/>
    <property type="molecule type" value="Genomic_DNA"/>
</dbReference>
<comment type="caution">
    <text evidence="3">The sequence shown here is derived from an EMBL/GenBank/DDBJ whole genome shotgun (WGS) entry which is preliminary data.</text>
</comment>
<protein>
    <submittedName>
        <fullName evidence="3">Uncharacterized protein</fullName>
    </submittedName>
</protein>